<feature type="transmembrane region" description="Helical" evidence="1">
    <location>
        <begin position="47"/>
        <end position="67"/>
    </location>
</feature>
<feature type="transmembrane region" description="Helical" evidence="1">
    <location>
        <begin position="76"/>
        <end position="96"/>
    </location>
</feature>
<accession>A0AAW4WCC6</accession>
<evidence type="ECO:0000313" key="3">
    <source>
        <dbReference type="EMBL" id="MCU6715980.1"/>
    </source>
</evidence>
<evidence type="ECO:0000256" key="1">
    <source>
        <dbReference type="SAM" id="Phobius"/>
    </source>
</evidence>
<reference evidence="3" key="3">
    <citation type="submission" date="2022-09" db="EMBL/GenBank/DDBJ databases">
        <authorList>
            <person name="Hitch T.C.A."/>
        </authorList>
    </citation>
    <scope>NUCLEOTIDE SEQUENCE</scope>
    <source>
        <strain evidence="3">Sanger_19</strain>
    </source>
</reference>
<dbReference type="AlphaFoldDB" id="A0AAW4WCC6"/>
<comment type="caution">
    <text evidence="2">The sequence shown here is derived from an EMBL/GenBank/DDBJ whole genome shotgun (WGS) entry which is preliminary data.</text>
</comment>
<dbReference type="NCBIfam" id="TIGR04086">
    <property type="entry name" value="TIGR04086_membr"/>
    <property type="match status" value="1"/>
</dbReference>
<protein>
    <submittedName>
        <fullName evidence="2">TIGR04086 family membrane protein</fullName>
    </submittedName>
</protein>
<feature type="transmembrane region" description="Helical" evidence="1">
    <location>
        <begin position="108"/>
        <end position="125"/>
    </location>
</feature>
<feature type="transmembrane region" description="Helical" evidence="1">
    <location>
        <begin position="21"/>
        <end position="41"/>
    </location>
</feature>
<keyword evidence="1" id="KW-1133">Transmembrane helix</keyword>
<evidence type="ECO:0000313" key="5">
    <source>
        <dbReference type="Proteomes" id="UP001209666"/>
    </source>
</evidence>
<gene>
    <name evidence="2" type="ORF">LKD47_09100</name>
    <name evidence="3" type="ORF">OCV43_01660</name>
</gene>
<sequence>MGKEKVAGKGNLFTTMGKVLLVMYILTGILLFILAAVLYKMELSEAAVNISIIISYIVVGFVGGFIIGKIKKSRKYLWGAVMGLLYFAVLLIVSLILKKGLDSGMQHILTTLILCTASGTVGGMLS</sequence>
<proteinExistence type="predicted"/>
<dbReference type="EMBL" id="JAJEQW010000009">
    <property type="protein sequence ID" value="MCC2242450.1"/>
    <property type="molecule type" value="Genomic_DNA"/>
</dbReference>
<keyword evidence="5" id="KW-1185">Reference proteome</keyword>
<dbReference type="InterPro" id="IPR023804">
    <property type="entry name" value="DUF3792_TM"/>
</dbReference>
<dbReference type="Proteomes" id="UP001209666">
    <property type="component" value="Unassembled WGS sequence"/>
</dbReference>
<evidence type="ECO:0000313" key="2">
    <source>
        <dbReference type="EMBL" id="MCC2242450.1"/>
    </source>
</evidence>
<keyword evidence="1" id="KW-0472">Membrane</keyword>
<dbReference type="EMBL" id="JAOQKI010000002">
    <property type="protein sequence ID" value="MCU6715980.1"/>
    <property type="molecule type" value="Genomic_DNA"/>
</dbReference>
<organism evidence="2 4">
    <name type="scientific">Roseburia amylophila</name>
    <dbReference type="NCBI Taxonomy" id="2981794"/>
    <lineage>
        <taxon>Bacteria</taxon>
        <taxon>Bacillati</taxon>
        <taxon>Bacillota</taxon>
        <taxon>Clostridia</taxon>
        <taxon>Lachnospirales</taxon>
        <taxon>Lachnospiraceae</taxon>
        <taxon>Roseburia</taxon>
    </lineage>
</organism>
<reference evidence="3 5" key="1">
    <citation type="journal article" date="2021" name="ISME Commun">
        <title>Automated analysis of genomic sequences facilitates high-throughput and comprehensive description of bacteria.</title>
        <authorList>
            <person name="Hitch T.C.A."/>
        </authorList>
    </citation>
    <scope>NUCLEOTIDE SEQUENCE [LARGE SCALE GENOMIC DNA]</scope>
    <source>
        <strain evidence="3 5">Sanger_19</strain>
    </source>
</reference>
<dbReference type="Pfam" id="PF12670">
    <property type="entry name" value="DUF3792"/>
    <property type="match status" value="1"/>
</dbReference>
<reference evidence="2" key="2">
    <citation type="submission" date="2021-10" db="EMBL/GenBank/DDBJ databases">
        <title>Anaerobic single-cell dispensing facilitates the cultivation of human gut bacteria.</title>
        <authorList>
            <person name="Afrizal A."/>
        </authorList>
    </citation>
    <scope>NUCLEOTIDE SEQUENCE</scope>
    <source>
        <strain evidence="2">CLA-AA-H204</strain>
    </source>
</reference>
<keyword evidence="1" id="KW-0812">Transmembrane</keyword>
<evidence type="ECO:0000313" key="4">
    <source>
        <dbReference type="Proteomes" id="UP001198893"/>
    </source>
</evidence>
<name>A0AAW4WCC6_9FIRM</name>
<dbReference type="RefSeq" id="WP_022244180.1">
    <property type="nucleotide sequence ID" value="NZ_JAJEQW010000009.1"/>
</dbReference>
<dbReference type="Proteomes" id="UP001198893">
    <property type="component" value="Unassembled WGS sequence"/>
</dbReference>